<evidence type="ECO:0000313" key="2">
    <source>
        <dbReference type="EMBL" id="CUU59142.1"/>
    </source>
</evidence>
<gene>
    <name evidence="2" type="ORF">Ga0074812_12532</name>
</gene>
<dbReference type="EMBL" id="FAOZ01000025">
    <property type="protein sequence ID" value="CUU59142.1"/>
    <property type="molecule type" value="Genomic_DNA"/>
</dbReference>
<keyword evidence="3" id="KW-1185">Reference proteome</keyword>
<dbReference type="AlphaFoldDB" id="A0A0S4QX81"/>
<organism evidence="2 3">
    <name type="scientific">Parafrankia irregularis</name>
    <dbReference type="NCBI Taxonomy" id="795642"/>
    <lineage>
        <taxon>Bacteria</taxon>
        <taxon>Bacillati</taxon>
        <taxon>Actinomycetota</taxon>
        <taxon>Actinomycetes</taxon>
        <taxon>Frankiales</taxon>
        <taxon>Frankiaceae</taxon>
        <taxon>Parafrankia</taxon>
    </lineage>
</organism>
<reference evidence="3" key="1">
    <citation type="submission" date="2015-11" db="EMBL/GenBank/DDBJ databases">
        <authorList>
            <person name="Varghese N."/>
        </authorList>
    </citation>
    <scope>NUCLEOTIDE SEQUENCE [LARGE SCALE GENOMIC DNA]</scope>
    <source>
        <strain evidence="3">DSM 45899</strain>
    </source>
</reference>
<feature type="region of interest" description="Disordered" evidence="1">
    <location>
        <begin position="91"/>
        <end position="118"/>
    </location>
</feature>
<proteinExistence type="predicted"/>
<accession>A0A0S4QX81</accession>
<name>A0A0S4QX81_9ACTN</name>
<feature type="compositionally biased region" description="Basic and acidic residues" evidence="1">
    <location>
        <begin position="100"/>
        <end position="118"/>
    </location>
</feature>
<evidence type="ECO:0000313" key="3">
    <source>
        <dbReference type="Proteomes" id="UP000198802"/>
    </source>
</evidence>
<evidence type="ECO:0000256" key="1">
    <source>
        <dbReference type="SAM" id="MobiDB-lite"/>
    </source>
</evidence>
<dbReference type="Proteomes" id="UP000198802">
    <property type="component" value="Unassembled WGS sequence"/>
</dbReference>
<protein>
    <submittedName>
        <fullName evidence="2">Uncharacterized protein</fullName>
    </submittedName>
</protein>
<sequence>MLVRSLTMRRRDRYDPGVAHATGKTSVVATVDTVRCAAALRPQLDFDDENDRRWRATETALLTLTLYPRDTVVADADTECPVQVHRSLAGCSVRRRRSHDRQTATRGRRPDRSHMRSV</sequence>